<dbReference type="EMBL" id="JACJQY010000077">
    <property type="protein sequence ID" value="MBD2319968.1"/>
    <property type="molecule type" value="Genomic_DNA"/>
</dbReference>
<proteinExistence type="predicted"/>
<evidence type="ECO:0000313" key="1">
    <source>
        <dbReference type="EMBL" id="MBD2319968.1"/>
    </source>
</evidence>
<name>A0ABR8CGP2_9CYAN</name>
<evidence type="ECO:0000313" key="2">
    <source>
        <dbReference type="Proteomes" id="UP000618445"/>
    </source>
</evidence>
<dbReference type="Proteomes" id="UP000618445">
    <property type="component" value="Unassembled WGS sequence"/>
</dbReference>
<keyword evidence="2" id="KW-1185">Reference proteome</keyword>
<accession>A0ABR8CGP2</accession>
<gene>
    <name evidence="1" type="ORF">H6G05_24415</name>
</gene>
<dbReference type="RefSeq" id="WP_190582504.1">
    <property type="nucleotide sequence ID" value="NZ_CAWPQU010000075.1"/>
</dbReference>
<sequence>MATKPKTMAQDEAARSAATDIATNAIGPGLNIEDMIADQLLDSVDWQKVKQALLKKAPARLFKWFQSQLLPVDGSPMITNEIEAIALSEGDSNA</sequence>
<organism evidence="1 2">
    <name type="scientific">Phormidium tenue FACHB-1050</name>
    <dbReference type="NCBI Taxonomy" id="2692857"/>
    <lineage>
        <taxon>Bacteria</taxon>
        <taxon>Bacillati</taxon>
        <taxon>Cyanobacteriota</taxon>
        <taxon>Cyanophyceae</taxon>
        <taxon>Oscillatoriophycideae</taxon>
        <taxon>Oscillatoriales</taxon>
        <taxon>Oscillatoriaceae</taxon>
        <taxon>Phormidium</taxon>
    </lineage>
</organism>
<protein>
    <submittedName>
        <fullName evidence="1">Uncharacterized protein</fullName>
    </submittedName>
</protein>
<reference evidence="1 2" key="1">
    <citation type="journal article" date="2020" name="ISME J.">
        <title>Comparative genomics reveals insights into cyanobacterial evolution and habitat adaptation.</title>
        <authorList>
            <person name="Chen M.Y."/>
            <person name="Teng W.K."/>
            <person name="Zhao L."/>
            <person name="Hu C.X."/>
            <person name="Zhou Y.K."/>
            <person name="Han B.P."/>
            <person name="Song L.R."/>
            <person name="Shu W.S."/>
        </authorList>
    </citation>
    <scope>NUCLEOTIDE SEQUENCE [LARGE SCALE GENOMIC DNA]</scope>
    <source>
        <strain evidence="1 2">FACHB-1050</strain>
    </source>
</reference>
<comment type="caution">
    <text evidence="1">The sequence shown here is derived from an EMBL/GenBank/DDBJ whole genome shotgun (WGS) entry which is preliminary data.</text>
</comment>